<accession>A0A1G2CQX3</accession>
<evidence type="ECO:0000313" key="4">
    <source>
        <dbReference type="EMBL" id="OGZ03784.1"/>
    </source>
</evidence>
<dbReference type="SUPFAM" id="SSF51261">
    <property type="entry name" value="Duplicated hybrid motif"/>
    <property type="match status" value="1"/>
</dbReference>
<evidence type="ECO:0000256" key="2">
    <source>
        <dbReference type="SAM" id="SignalP"/>
    </source>
</evidence>
<organism evidence="4 5">
    <name type="scientific">Candidatus Lloydbacteria bacterium RIFCSPHIGHO2_01_FULL_41_20</name>
    <dbReference type="NCBI Taxonomy" id="1798657"/>
    <lineage>
        <taxon>Bacteria</taxon>
        <taxon>Candidatus Lloydiibacteriota</taxon>
    </lineage>
</organism>
<dbReference type="Gene3D" id="6.10.250.3150">
    <property type="match status" value="1"/>
</dbReference>
<dbReference type="PANTHER" id="PTHR21666:SF270">
    <property type="entry name" value="MUREIN HYDROLASE ACTIVATOR ENVC"/>
    <property type="match status" value="1"/>
</dbReference>
<name>A0A1G2CQX3_9BACT</name>
<feature type="coiled-coil region" evidence="1">
    <location>
        <begin position="181"/>
        <end position="208"/>
    </location>
</feature>
<dbReference type="EMBL" id="MHLH01000015">
    <property type="protein sequence ID" value="OGZ03784.1"/>
    <property type="molecule type" value="Genomic_DNA"/>
</dbReference>
<gene>
    <name evidence="4" type="ORF">A2648_02410</name>
</gene>
<dbReference type="CDD" id="cd12797">
    <property type="entry name" value="M23_peptidase"/>
    <property type="match status" value="1"/>
</dbReference>
<evidence type="ECO:0000256" key="1">
    <source>
        <dbReference type="SAM" id="Coils"/>
    </source>
</evidence>
<proteinExistence type="predicted"/>
<feature type="chain" id="PRO_5009582386" description="M23ase beta-sheet core domain-containing protein" evidence="2">
    <location>
        <begin position="31"/>
        <end position="447"/>
    </location>
</feature>
<protein>
    <recommendedName>
        <fullName evidence="3">M23ase beta-sheet core domain-containing protein</fullName>
    </recommendedName>
</protein>
<dbReference type="PANTHER" id="PTHR21666">
    <property type="entry name" value="PEPTIDASE-RELATED"/>
    <property type="match status" value="1"/>
</dbReference>
<dbReference type="AlphaFoldDB" id="A0A1G2CQX3"/>
<dbReference type="Gene3D" id="2.70.70.10">
    <property type="entry name" value="Glucose Permease (Domain IIA)"/>
    <property type="match status" value="1"/>
</dbReference>
<keyword evidence="2" id="KW-0732">Signal</keyword>
<dbReference type="STRING" id="1798657.A2648_02410"/>
<dbReference type="GO" id="GO:0004222">
    <property type="term" value="F:metalloendopeptidase activity"/>
    <property type="evidence" value="ECO:0007669"/>
    <property type="project" value="TreeGrafter"/>
</dbReference>
<dbReference type="Proteomes" id="UP000178841">
    <property type="component" value="Unassembled WGS sequence"/>
</dbReference>
<dbReference type="InterPro" id="IPR016047">
    <property type="entry name" value="M23ase_b-sheet_dom"/>
</dbReference>
<reference evidence="4 5" key="1">
    <citation type="journal article" date="2016" name="Nat. Commun.">
        <title>Thousands of microbial genomes shed light on interconnected biogeochemical processes in an aquifer system.</title>
        <authorList>
            <person name="Anantharaman K."/>
            <person name="Brown C.T."/>
            <person name="Hug L.A."/>
            <person name="Sharon I."/>
            <person name="Castelle C.J."/>
            <person name="Probst A.J."/>
            <person name="Thomas B.C."/>
            <person name="Singh A."/>
            <person name="Wilkins M.J."/>
            <person name="Karaoz U."/>
            <person name="Brodie E.L."/>
            <person name="Williams K.H."/>
            <person name="Hubbard S.S."/>
            <person name="Banfield J.F."/>
        </authorList>
    </citation>
    <scope>NUCLEOTIDE SEQUENCE [LARGE SCALE GENOMIC DNA]</scope>
</reference>
<keyword evidence="1" id="KW-0175">Coiled coil</keyword>
<evidence type="ECO:0000259" key="3">
    <source>
        <dbReference type="Pfam" id="PF01551"/>
    </source>
</evidence>
<evidence type="ECO:0000313" key="5">
    <source>
        <dbReference type="Proteomes" id="UP000178841"/>
    </source>
</evidence>
<comment type="caution">
    <text evidence="4">The sequence shown here is derived from an EMBL/GenBank/DDBJ whole genome shotgun (WGS) entry which is preliminary data.</text>
</comment>
<dbReference type="Pfam" id="PF01551">
    <property type="entry name" value="Peptidase_M23"/>
    <property type="match status" value="1"/>
</dbReference>
<feature type="domain" description="M23ase beta-sheet core" evidence="3">
    <location>
        <begin position="316"/>
        <end position="408"/>
    </location>
</feature>
<sequence length="447" mass="50007">MNRKTYINFNFFLFLLLSVFILLPLSFSHAQDVTTTEVVDVSISNPEVDKLKEQISNKNDELAKIEAEIALYQKQIDSTGKETDSLKNLLKTLSTTRSKLLAEIKATENKISSATISIRGLDLQIQDKDERIQKILDAFASGIRTINSLESQTFVELIFSDKKIYDVWESIDATQKVGQALKDRTNEIKQLKQELEGDKNKKEVEKKKLLGLKSGLADQKKIVENNTTQKNKLLAETKNKEAEYKKILDDRLAKKNQLEAEIFDFESKLQIVIDPTSLPKVGKGVLAWPLDKITVTQYFGNTPFASKNPQVYNGKGHNGVDFRASVGTPIKSALSGKVIDIGNTDTSCYGVSYGKWILIEHYNGLTTLYSHLDLIKVTKDQQVELGQVIGYSGNTGYTTGPHLHFAVFASRAVHVSGPTEYRSKTCGTYLRLPVSPLNGYLNPLSYL</sequence>
<feature type="coiled-coil region" evidence="1">
    <location>
        <begin position="48"/>
        <end position="110"/>
    </location>
</feature>
<feature type="signal peptide" evidence="2">
    <location>
        <begin position="1"/>
        <end position="30"/>
    </location>
</feature>
<dbReference type="InterPro" id="IPR011055">
    <property type="entry name" value="Dup_hybrid_motif"/>
</dbReference>
<dbReference type="InterPro" id="IPR050570">
    <property type="entry name" value="Cell_wall_metabolism_enzyme"/>
</dbReference>